<dbReference type="eggNOG" id="ENOG50349NW">
    <property type="taxonomic scope" value="Bacteria"/>
</dbReference>
<dbReference type="RefSeq" id="WP_017984138.1">
    <property type="nucleotide sequence ID" value="NZ_AQUL01000001.1"/>
</dbReference>
<dbReference type="OrthoDB" id="3629104at2"/>
<evidence type="ECO:0000313" key="1">
    <source>
        <dbReference type="EMBL" id="AIJ25296.1"/>
    </source>
</evidence>
<accession>A0A076N2D0</accession>
<reference evidence="1 2" key="1">
    <citation type="submission" date="2014-07" db="EMBL/GenBank/DDBJ databases">
        <title>Whole Genome Sequence of the Amycolatopsis methanolica 239.</title>
        <authorList>
            <person name="Tang B."/>
        </authorList>
    </citation>
    <scope>NUCLEOTIDE SEQUENCE [LARGE SCALE GENOMIC DNA]</scope>
    <source>
        <strain evidence="1 2">239</strain>
    </source>
</reference>
<dbReference type="AlphaFoldDB" id="A0A076N2D0"/>
<gene>
    <name evidence="1" type="ORF">AMETH_5204</name>
</gene>
<dbReference type="EMBL" id="CP009110">
    <property type="protein sequence ID" value="AIJ25296.1"/>
    <property type="molecule type" value="Genomic_DNA"/>
</dbReference>
<proteinExistence type="predicted"/>
<evidence type="ECO:0000313" key="2">
    <source>
        <dbReference type="Proteomes" id="UP000062973"/>
    </source>
</evidence>
<keyword evidence="2" id="KW-1185">Reference proteome</keyword>
<dbReference type="PATRIC" id="fig|1068978.7.peg.5585"/>
<organism evidence="1 2">
    <name type="scientific">Amycolatopsis methanolica 239</name>
    <dbReference type="NCBI Taxonomy" id="1068978"/>
    <lineage>
        <taxon>Bacteria</taxon>
        <taxon>Bacillati</taxon>
        <taxon>Actinomycetota</taxon>
        <taxon>Actinomycetes</taxon>
        <taxon>Pseudonocardiales</taxon>
        <taxon>Pseudonocardiaceae</taxon>
        <taxon>Amycolatopsis</taxon>
        <taxon>Amycolatopsis methanolica group</taxon>
    </lineage>
</organism>
<dbReference type="Proteomes" id="UP000062973">
    <property type="component" value="Chromosome"/>
</dbReference>
<protein>
    <submittedName>
        <fullName evidence="1">Uncharacterized protein</fullName>
    </submittedName>
</protein>
<dbReference type="HOGENOM" id="CLU_186184_0_0_11"/>
<sequence>MECPSCARDLDHCHGTLVLHVDALVECTEPDCTDTDLVRHSLTVRCEEVDGGCVCTADYVVEYAQAS</sequence>
<dbReference type="KEGG" id="amq:AMETH_5204"/>
<name>A0A076N2D0_AMYME</name>